<reference evidence="2" key="1">
    <citation type="submission" date="2016-10" db="EMBL/GenBank/DDBJ databases">
        <authorList>
            <person name="Varghese N."/>
            <person name="Submissions S."/>
        </authorList>
    </citation>
    <scope>NUCLEOTIDE SEQUENCE [LARGE SCALE GENOMIC DNA]</scope>
    <source>
        <strain evidence="2">DSM 23445</strain>
    </source>
</reference>
<sequence length="88" mass="10255">MFLGSCSKEYKKVDGVILDVKAVNGPKGIGFRSVYKFQYFDSFQLDTIEVMDKRVYLFPGDSIQIEIDPMDKLDHSVLKILYRTPRHY</sequence>
<evidence type="ECO:0000313" key="1">
    <source>
        <dbReference type="EMBL" id="SFT85219.1"/>
    </source>
</evidence>
<evidence type="ECO:0000313" key="2">
    <source>
        <dbReference type="Proteomes" id="UP000199673"/>
    </source>
</evidence>
<name>A0A1I7BDD8_9BACT</name>
<proteinExistence type="predicted"/>
<protein>
    <submittedName>
        <fullName evidence="1">Uncharacterized protein</fullName>
    </submittedName>
</protein>
<organism evidence="1 2">
    <name type="scientific">Algoriphagus locisalis</name>
    <dbReference type="NCBI Taxonomy" id="305507"/>
    <lineage>
        <taxon>Bacteria</taxon>
        <taxon>Pseudomonadati</taxon>
        <taxon>Bacteroidota</taxon>
        <taxon>Cytophagia</taxon>
        <taxon>Cytophagales</taxon>
        <taxon>Cyclobacteriaceae</taxon>
        <taxon>Algoriphagus</taxon>
    </lineage>
</organism>
<gene>
    <name evidence="1" type="ORF">SAMN04489724_2315</name>
</gene>
<dbReference type="EMBL" id="FPBF01000003">
    <property type="protein sequence ID" value="SFT85219.1"/>
    <property type="molecule type" value="Genomic_DNA"/>
</dbReference>
<dbReference type="STRING" id="305507.SAMN04489724_2315"/>
<keyword evidence="2" id="KW-1185">Reference proteome</keyword>
<dbReference type="AlphaFoldDB" id="A0A1I7BDD8"/>
<accession>A0A1I7BDD8</accession>
<dbReference type="Proteomes" id="UP000199673">
    <property type="component" value="Unassembled WGS sequence"/>
</dbReference>